<gene>
    <name evidence="2" type="ORF">KIN20_006864</name>
</gene>
<dbReference type="AlphaFoldDB" id="A0AAD5QGD6"/>
<proteinExistence type="predicted"/>
<feature type="signal peptide" evidence="1">
    <location>
        <begin position="1"/>
        <end position="21"/>
    </location>
</feature>
<feature type="chain" id="PRO_5042106594" evidence="1">
    <location>
        <begin position="22"/>
        <end position="115"/>
    </location>
</feature>
<keyword evidence="3" id="KW-1185">Reference proteome</keyword>
<name>A0AAD5QGD6_PARTN</name>
<evidence type="ECO:0000313" key="3">
    <source>
        <dbReference type="Proteomes" id="UP001196413"/>
    </source>
</evidence>
<reference evidence="2" key="1">
    <citation type="submission" date="2021-06" db="EMBL/GenBank/DDBJ databases">
        <title>Parelaphostrongylus tenuis whole genome reference sequence.</title>
        <authorList>
            <person name="Garwood T.J."/>
            <person name="Larsen P.A."/>
            <person name="Fountain-Jones N.M."/>
            <person name="Garbe J.R."/>
            <person name="Macchietto M.G."/>
            <person name="Kania S.A."/>
            <person name="Gerhold R.W."/>
            <person name="Richards J.E."/>
            <person name="Wolf T.M."/>
        </authorList>
    </citation>
    <scope>NUCLEOTIDE SEQUENCE</scope>
    <source>
        <strain evidence="2">MNPRO001-30</strain>
        <tissue evidence="2">Meninges</tissue>
    </source>
</reference>
<evidence type="ECO:0000313" key="2">
    <source>
        <dbReference type="EMBL" id="KAJ1350938.1"/>
    </source>
</evidence>
<sequence length="115" mass="12319">MILVIAITAVMGCGVIPPGQASTRRFTVTGFTLPVSMAYAKEPEIPVKVPGIAVSMEAANAFVSRLVMQTDAFVKAAFYYMSSTDEQAKNIGLMLTGLSDYRSVVLLSVHSVEDK</sequence>
<comment type="caution">
    <text evidence="2">The sequence shown here is derived from an EMBL/GenBank/DDBJ whole genome shotgun (WGS) entry which is preliminary data.</text>
</comment>
<evidence type="ECO:0000256" key="1">
    <source>
        <dbReference type="SAM" id="SignalP"/>
    </source>
</evidence>
<protein>
    <submittedName>
        <fullName evidence="2">Uncharacterized protein</fullName>
    </submittedName>
</protein>
<organism evidence="2 3">
    <name type="scientific">Parelaphostrongylus tenuis</name>
    <name type="common">Meningeal worm</name>
    <dbReference type="NCBI Taxonomy" id="148309"/>
    <lineage>
        <taxon>Eukaryota</taxon>
        <taxon>Metazoa</taxon>
        <taxon>Ecdysozoa</taxon>
        <taxon>Nematoda</taxon>
        <taxon>Chromadorea</taxon>
        <taxon>Rhabditida</taxon>
        <taxon>Rhabditina</taxon>
        <taxon>Rhabditomorpha</taxon>
        <taxon>Strongyloidea</taxon>
        <taxon>Metastrongylidae</taxon>
        <taxon>Parelaphostrongylus</taxon>
    </lineage>
</organism>
<dbReference type="EMBL" id="JAHQIW010000970">
    <property type="protein sequence ID" value="KAJ1350938.1"/>
    <property type="molecule type" value="Genomic_DNA"/>
</dbReference>
<accession>A0AAD5QGD6</accession>
<dbReference type="Proteomes" id="UP001196413">
    <property type="component" value="Unassembled WGS sequence"/>
</dbReference>
<keyword evidence="1" id="KW-0732">Signal</keyword>